<protein>
    <submittedName>
        <fullName evidence="1">Uncharacterized protein</fullName>
    </submittedName>
</protein>
<proteinExistence type="predicted"/>
<keyword evidence="2" id="KW-1185">Reference proteome</keyword>
<sequence>MRSALPVHLYEQGMNLLMLHMLAGSVRDVYGKQAWSFGKEHLTGPVVRWCPVDCEYRVLAAAPSLVPRGSPLLGQRDEVIVVRLDREQEKSPGVGGVGRS</sequence>
<dbReference type="Proteomes" id="UP001457282">
    <property type="component" value="Unassembled WGS sequence"/>
</dbReference>
<organism evidence="1 2">
    <name type="scientific">Rubus argutus</name>
    <name type="common">Southern blackberry</name>
    <dbReference type="NCBI Taxonomy" id="59490"/>
    <lineage>
        <taxon>Eukaryota</taxon>
        <taxon>Viridiplantae</taxon>
        <taxon>Streptophyta</taxon>
        <taxon>Embryophyta</taxon>
        <taxon>Tracheophyta</taxon>
        <taxon>Spermatophyta</taxon>
        <taxon>Magnoliopsida</taxon>
        <taxon>eudicotyledons</taxon>
        <taxon>Gunneridae</taxon>
        <taxon>Pentapetalae</taxon>
        <taxon>rosids</taxon>
        <taxon>fabids</taxon>
        <taxon>Rosales</taxon>
        <taxon>Rosaceae</taxon>
        <taxon>Rosoideae</taxon>
        <taxon>Rosoideae incertae sedis</taxon>
        <taxon>Rubus</taxon>
    </lineage>
</organism>
<reference evidence="1 2" key="1">
    <citation type="journal article" date="2023" name="G3 (Bethesda)">
        <title>A chromosome-length genome assembly and annotation of blackberry (Rubus argutus, cv. 'Hillquist').</title>
        <authorList>
            <person name="Bruna T."/>
            <person name="Aryal R."/>
            <person name="Dudchenko O."/>
            <person name="Sargent D.J."/>
            <person name="Mead D."/>
            <person name="Buti M."/>
            <person name="Cavallini A."/>
            <person name="Hytonen T."/>
            <person name="Andres J."/>
            <person name="Pham M."/>
            <person name="Weisz D."/>
            <person name="Mascagni F."/>
            <person name="Usai G."/>
            <person name="Natali L."/>
            <person name="Bassil N."/>
            <person name="Fernandez G.E."/>
            <person name="Lomsadze A."/>
            <person name="Armour M."/>
            <person name="Olukolu B."/>
            <person name="Poorten T."/>
            <person name="Britton C."/>
            <person name="Davik J."/>
            <person name="Ashrafi H."/>
            <person name="Aiden E.L."/>
            <person name="Borodovsky M."/>
            <person name="Worthington M."/>
        </authorList>
    </citation>
    <scope>NUCLEOTIDE SEQUENCE [LARGE SCALE GENOMIC DNA]</scope>
    <source>
        <strain evidence="1">PI 553951</strain>
    </source>
</reference>
<dbReference type="AlphaFoldDB" id="A0AAW1YNS4"/>
<accession>A0AAW1YNS4</accession>
<evidence type="ECO:0000313" key="2">
    <source>
        <dbReference type="Proteomes" id="UP001457282"/>
    </source>
</evidence>
<gene>
    <name evidence="1" type="ORF">M0R45_005834</name>
</gene>
<comment type="caution">
    <text evidence="1">The sequence shown here is derived from an EMBL/GenBank/DDBJ whole genome shotgun (WGS) entry which is preliminary data.</text>
</comment>
<evidence type="ECO:0000313" key="1">
    <source>
        <dbReference type="EMBL" id="KAK9950340.1"/>
    </source>
</evidence>
<dbReference type="EMBL" id="JBEDUW010000001">
    <property type="protein sequence ID" value="KAK9950340.1"/>
    <property type="molecule type" value="Genomic_DNA"/>
</dbReference>
<name>A0AAW1YNS4_RUBAR</name>